<dbReference type="Pfam" id="PF03713">
    <property type="entry name" value="DUF305"/>
    <property type="match status" value="1"/>
</dbReference>
<comment type="caution">
    <text evidence="3">The sequence shown here is derived from an EMBL/GenBank/DDBJ whole genome shotgun (WGS) entry which is preliminary data.</text>
</comment>
<dbReference type="EMBL" id="BPQG01000115">
    <property type="protein sequence ID" value="GJD47110.1"/>
    <property type="molecule type" value="Genomic_DNA"/>
</dbReference>
<name>A0ABQ4QQN2_9HYPH</name>
<dbReference type="InterPro" id="IPR012347">
    <property type="entry name" value="Ferritin-like"/>
</dbReference>
<keyword evidence="4" id="KW-1185">Reference proteome</keyword>
<protein>
    <recommendedName>
        <fullName evidence="2">DUF305 domain-containing protein</fullName>
    </recommendedName>
</protein>
<dbReference type="Proteomes" id="UP001055117">
    <property type="component" value="Unassembled WGS sequence"/>
</dbReference>
<feature type="region of interest" description="Disordered" evidence="1">
    <location>
        <begin position="123"/>
        <end position="151"/>
    </location>
</feature>
<dbReference type="PANTHER" id="PTHR36933">
    <property type="entry name" value="SLL0788 PROTEIN"/>
    <property type="match status" value="1"/>
</dbReference>
<dbReference type="RefSeq" id="WP_056250477.1">
    <property type="nucleotide sequence ID" value="NZ_BPQG01000115.1"/>
</dbReference>
<dbReference type="PANTHER" id="PTHR36933:SF1">
    <property type="entry name" value="SLL0788 PROTEIN"/>
    <property type="match status" value="1"/>
</dbReference>
<evidence type="ECO:0000313" key="4">
    <source>
        <dbReference type="Proteomes" id="UP001055117"/>
    </source>
</evidence>
<sequence>MRGALGFAVTAALMASGLVGGRMMMRPTLAATEPAAAPSASFDAMMAQSMAQMHADMMVPPSGDPDRDFAAMMIPHHEGAIAMAKAELLHGKDPVLRRLAQGIVVEQGQEIDVMRRALADRPAMPGRSAGAPPVHHHGAAPAAEMPSEHRR</sequence>
<dbReference type="InterPro" id="IPR005183">
    <property type="entry name" value="DUF305_CopM-like"/>
</dbReference>
<proteinExistence type="predicted"/>
<feature type="compositionally biased region" description="Low complexity" evidence="1">
    <location>
        <begin position="129"/>
        <end position="143"/>
    </location>
</feature>
<accession>A0ABQ4QQN2</accession>
<organism evidence="3 4">
    <name type="scientific">Methylobacterium cerastii</name>
    <dbReference type="NCBI Taxonomy" id="932741"/>
    <lineage>
        <taxon>Bacteria</taxon>
        <taxon>Pseudomonadati</taxon>
        <taxon>Pseudomonadota</taxon>
        <taxon>Alphaproteobacteria</taxon>
        <taxon>Hyphomicrobiales</taxon>
        <taxon>Methylobacteriaceae</taxon>
        <taxon>Methylobacterium</taxon>
    </lineage>
</organism>
<reference evidence="3 4" key="1">
    <citation type="journal article" date="2021" name="Front. Microbiol.">
        <title>Comprehensive Comparative Genomics and Phenotyping of Methylobacterium Species.</title>
        <authorList>
            <person name="Alessa O."/>
            <person name="Ogura Y."/>
            <person name="Fujitani Y."/>
            <person name="Takami H."/>
            <person name="Hayashi T."/>
            <person name="Sahin N."/>
            <person name="Tani A."/>
        </authorList>
    </citation>
    <scope>NUCLEOTIDE SEQUENCE [LARGE SCALE GENOMIC DNA]</scope>
    <source>
        <strain evidence="3 4">DSM 23679</strain>
    </source>
</reference>
<dbReference type="Gene3D" id="1.20.1260.10">
    <property type="match status" value="1"/>
</dbReference>
<evidence type="ECO:0000259" key="2">
    <source>
        <dbReference type="Pfam" id="PF03713"/>
    </source>
</evidence>
<evidence type="ECO:0000313" key="3">
    <source>
        <dbReference type="EMBL" id="GJD47110.1"/>
    </source>
</evidence>
<evidence type="ECO:0000256" key="1">
    <source>
        <dbReference type="SAM" id="MobiDB-lite"/>
    </source>
</evidence>
<gene>
    <name evidence="3" type="ORF">AFCDBAGC_4995</name>
</gene>
<feature type="domain" description="DUF305" evidence="2">
    <location>
        <begin position="39"/>
        <end position="117"/>
    </location>
</feature>